<sequence length="39" mass="4585">MKEQGNFFTGLLWGTTLSIPLWMAFFGWVKIILHLFKIV</sequence>
<evidence type="ECO:0000313" key="2">
    <source>
        <dbReference type="EMBL" id="ETI68595.1"/>
    </source>
</evidence>
<dbReference type="Proteomes" id="UP000018877">
    <property type="component" value="Unassembled WGS sequence"/>
</dbReference>
<feature type="transmembrane region" description="Helical" evidence="1">
    <location>
        <begin position="12"/>
        <end position="33"/>
    </location>
</feature>
<name>A0AB94INB5_9BACI</name>
<evidence type="ECO:0000313" key="3">
    <source>
        <dbReference type="Proteomes" id="UP000018877"/>
    </source>
</evidence>
<gene>
    <name evidence="2" type="ORF">BAVI_11824</name>
</gene>
<evidence type="ECO:0000256" key="1">
    <source>
        <dbReference type="SAM" id="Phobius"/>
    </source>
</evidence>
<keyword evidence="1" id="KW-1133">Transmembrane helix</keyword>
<protein>
    <submittedName>
        <fullName evidence="2">Uncharacterized protein</fullName>
    </submittedName>
</protein>
<proteinExistence type="predicted"/>
<comment type="caution">
    <text evidence="2">The sequence shown here is derived from an EMBL/GenBank/DDBJ whole genome shotgun (WGS) entry which is preliminary data.</text>
</comment>
<accession>A0AB94INB5</accession>
<keyword evidence="3" id="KW-1185">Reference proteome</keyword>
<reference evidence="2 3" key="1">
    <citation type="journal article" date="2014" name="Environ. Microbiol.">
        <title>The nitrate-ammonifying and nosZ-carrying bacterium Bacillus vireti is a potent source and sink for nitric and nitrous oxide under high nitrate conditions.</title>
        <authorList>
            <person name="Mania D."/>
            <person name="Heylen K."/>
            <person name="van Spanning R.J."/>
            <person name="Frostegard A."/>
        </authorList>
    </citation>
    <scope>NUCLEOTIDE SEQUENCE [LARGE SCALE GENOMIC DNA]</scope>
    <source>
        <strain evidence="2 3">LMG 21834</strain>
    </source>
</reference>
<dbReference type="AlphaFoldDB" id="A0AB94INB5"/>
<dbReference type="EMBL" id="ALAN01000065">
    <property type="protein sequence ID" value="ETI68595.1"/>
    <property type="molecule type" value="Genomic_DNA"/>
</dbReference>
<organism evidence="2 3">
    <name type="scientific">Neobacillus vireti LMG 21834</name>
    <dbReference type="NCBI Taxonomy" id="1131730"/>
    <lineage>
        <taxon>Bacteria</taxon>
        <taxon>Bacillati</taxon>
        <taxon>Bacillota</taxon>
        <taxon>Bacilli</taxon>
        <taxon>Bacillales</taxon>
        <taxon>Bacillaceae</taxon>
        <taxon>Neobacillus</taxon>
    </lineage>
</organism>
<keyword evidence="1" id="KW-0472">Membrane</keyword>
<keyword evidence="1" id="KW-0812">Transmembrane</keyword>